<dbReference type="EC" id="6.3.4.19" evidence="8"/>
<dbReference type="InterPro" id="IPR012796">
    <property type="entry name" value="Lysidine-tRNA-synth_C"/>
</dbReference>
<evidence type="ECO:0000256" key="5">
    <source>
        <dbReference type="ARBA" id="ARBA00022741"/>
    </source>
</evidence>
<dbReference type="InterPro" id="IPR011063">
    <property type="entry name" value="TilS/TtcA_N"/>
</dbReference>
<evidence type="ECO:0000256" key="7">
    <source>
        <dbReference type="ARBA" id="ARBA00048539"/>
    </source>
</evidence>
<dbReference type="Gene3D" id="3.30.465.60">
    <property type="match status" value="1"/>
</dbReference>
<dbReference type="InterPro" id="IPR012795">
    <property type="entry name" value="tRNA_Ile_lys_synt_N"/>
</dbReference>
<comment type="domain">
    <text evidence="8">The N-terminal region contains the highly conserved SGGXDS motif, predicted to be a P-loop motif involved in ATP binding.</text>
</comment>
<evidence type="ECO:0000313" key="11">
    <source>
        <dbReference type="Proteomes" id="UP000525923"/>
    </source>
</evidence>
<evidence type="ECO:0000313" key="10">
    <source>
        <dbReference type="EMBL" id="MBB5181894.1"/>
    </source>
</evidence>
<dbReference type="CDD" id="cd01992">
    <property type="entry name" value="TilS_N"/>
    <property type="match status" value="1"/>
</dbReference>
<comment type="subcellular location">
    <subcellularLocation>
        <location evidence="1 8">Cytoplasm</location>
    </subcellularLocation>
</comment>
<dbReference type="InterPro" id="IPR014729">
    <property type="entry name" value="Rossmann-like_a/b/a_fold"/>
</dbReference>
<evidence type="ECO:0000256" key="6">
    <source>
        <dbReference type="ARBA" id="ARBA00022840"/>
    </source>
</evidence>
<dbReference type="Pfam" id="PF01171">
    <property type="entry name" value="ATP_bind_3"/>
    <property type="match status" value="1"/>
</dbReference>
<dbReference type="RefSeq" id="WP_135505037.1">
    <property type="nucleotide sequence ID" value="NZ_JACHHE010000015.1"/>
</dbReference>
<dbReference type="SMART" id="SM00977">
    <property type="entry name" value="TilS_C"/>
    <property type="match status" value="1"/>
</dbReference>
<proteinExistence type="inferred from homology"/>
<dbReference type="Pfam" id="PF11734">
    <property type="entry name" value="TilS_C"/>
    <property type="match status" value="1"/>
</dbReference>
<comment type="similarity">
    <text evidence="8">Belongs to the tRNA(Ile)-lysidine synthase family.</text>
</comment>
<dbReference type="Proteomes" id="UP000525923">
    <property type="component" value="Unassembled WGS sequence"/>
</dbReference>
<dbReference type="Gene3D" id="3.40.50.620">
    <property type="entry name" value="HUPs"/>
    <property type="match status" value="1"/>
</dbReference>
<dbReference type="PANTHER" id="PTHR43033">
    <property type="entry name" value="TRNA(ILE)-LYSIDINE SYNTHASE-RELATED"/>
    <property type="match status" value="1"/>
</dbReference>
<reference evidence="10 11" key="1">
    <citation type="submission" date="2020-08" db="EMBL/GenBank/DDBJ databases">
        <title>Genomic Encyclopedia of Type Strains, Phase IV (KMG-IV): sequencing the most valuable type-strain genomes for metagenomic binning, comparative biology and taxonomic classification.</title>
        <authorList>
            <person name="Goeker M."/>
        </authorList>
    </citation>
    <scope>NUCLEOTIDE SEQUENCE [LARGE SCALE GENOMIC DNA]</scope>
    <source>
        <strain evidence="10 11">DSM 15895</strain>
    </source>
</reference>
<dbReference type="GO" id="GO:0005737">
    <property type="term" value="C:cytoplasm"/>
    <property type="evidence" value="ECO:0007669"/>
    <property type="project" value="UniProtKB-SubCell"/>
</dbReference>
<dbReference type="HAMAP" id="MF_01161">
    <property type="entry name" value="tRNA_Ile_lys_synt"/>
    <property type="match status" value="1"/>
</dbReference>
<evidence type="ECO:0000256" key="3">
    <source>
        <dbReference type="ARBA" id="ARBA00022598"/>
    </source>
</evidence>
<feature type="binding site" evidence="8">
    <location>
        <begin position="29"/>
        <end position="34"/>
    </location>
    <ligand>
        <name>ATP</name>
        <dbReference type="ChEBI" id="CHEBI:30616"/>
    </ligand>
</feature>
<evidence type="ECO:0000256" key="4">
    <source>
        <dbReference type="ARBA" id="ARBA00022694"/>
    </source>
</evidence>
<keyword evidence="2 8" id="KW-0963">Cytoplasm</keyword>
<dbReference type="SUPFAM" id="SSF56037">
    <property type="entry name" value="PheT/TilS domain"/>
    <property type="match status" value="1"/>
</dbReference>
<organism evidence="10 11">
    <name type="scientific">Planococcus koreensis</name>
    <dbReference type="NCBI Taxonomy" id="112331"/>
    <lineage>
        <taxon>Bacteria</taxon>
        <taxon>Bacillati</taxon>
        <taxon>Bacillota</taxon>
        <taxon>Bacilli</taxon>
        <taxon>Bacillales</taxon>
        <taxon>Caryophanaceae</taxon>
        <taxon>Planococcus</taxon>
    </lineage>
</organism>
<evidence type="ECO:0000256" key="8">
    <source>
        <dbReference type="HAMAP-Rule" id="MF_01161"/>
    </source>
</evidence>
<feature type="domain" description="Lysidine-tRNA(Ile) synthetase C-terminal" evidence="9">
    <location>
        <begin position="385"/>
        <end position="459"/>
    </location>
</feature>
<keyword evidence="3 8" id="KW-0436">Ligase</keyword>
<keyword evidence="6 8" id="KW-0067">ATP-binding</keyword>
<dbReference type="SUPFAM" id="SSF82829">
    <property type="entry name" value="MesJ substrate recognition domain-like"/>
    <property type="match status" value="1"/>
</dbReference>
<accession>A0A7W8CWV5</accession>
<evidence type="ECO:0000256" key="2">
    <source>
        <dbReference type="ARBA" id="ARBA00022490"/>
    </source>
</evidence>
<comment type="caution">
    <text evidence="10">The sequence shown here is derived from an EMBL/GenBank/DDBJ whole genome shotgun (WGS) entry which is preliminary data.</text>
</comment>
<comment type="catalytic activity">
    <reaction evidence="7 8">
        <text>cytidine(34) in tRNA(Ile2) + L-lysine + ATP = lysidine(34) in tRNA(Ile2) + AMP + diphosphate + H(+)</text>
        <dbReference type="Rhea" id="RHEA:43744"/>
        <dbReference type="Rhea" id="RHEA-COMP:10625"/>
        <dbReference type="Rhea" id="RHEA-COMP:10670"/>
        <dbReference type="ChEBI" id="CHEBI:15378"/>
        <dbReference type="ChEBI" id="CHEBI:30616"/>
        <dbReference type="ChEBI" id="CHEBI:32551"/>
        <dbReference type="ChEBI" id="CHEBI:33019"/>
        <dbReference type="ChEBI" id="CHEBI:82748"/>
        <dbReference type="ChEBI" id="CHEBI:83665"/>
        <dbReference type="ChEBI" id="CHEBI:456215"/>
        <dbReference type="EC" id="6.3.4.19"/>
    </reaction>
</comment>
<comment type="function">
    <text evidence="8">Ligates lysine onto the cytidine present at position 34 of the AUA codon-specific tRNA(Ile) that contains the anticodon CAU, in an ATP-dependent manner. Cytidine is converted to lysidine, thus changing the amino acid specificity of the tRNA from methionine to isoleucine.</text>
</comment>
<protein>
    <recommendedName>
        <fullName evidence="8">tRNA(Ile)-lysidine synthase</fullName>
        <ecNumber evidence="8">6.3.4.19</ecNumber>
    </recommendedName>
    <alternativeName>
        <fullName evidence="8">tRNA(Ile)-2-lysyl-cytidine synthase</fullName>
    </alternativeName>
    <alternativeName>
        <fullName evidence="8">tRNA(Ile)-lysidine synthetase</fullName>
    </alternativeName>
</protein>
<evidence type="ECO:0000259" key="9">
    <source>
        <dbReference type="SMART" id="SM00977"/>
    </source>
</evidence>
<dbReference type="GO" id="GO:0005524">
    <property type="term" value="F:ATP binding"/>
    <property type="evidence" value="ECO:0007669"/>
    <property type="project" value="UniProtKB-UniRule"/>
</dbReference>
<evidence type="ECO:0000256" key="1">
    <source>
        <dbReference type="ARBA" id="ARBA00004496"/>
    </source>
</evidence>
<keyword evidence="11" id="KW-1185">Reference proteome</keyword>
<dbReference type="PANTHER" id="PTHR43033:SF1">
    <property type="entry name" value="TRNA(ILE)-LYSIDINE SYNTHASE-RELATED"/>
    <property type="match status" value="1"/>
</dbReference>
<dbReference type="EMBL" id="JACHHE010000015">
    <property type="protein sequence ID" value="MBB5181894.1"/>
    <property type="molecule type" value="Genomic_DNA"/>
</dbReference>
<dbReference type="OrthoDB" id="9807403at2"/>
<dbReference type="AlphaFoldDB" id="A0A7W8CWV5"/>
<keyword evidence="5 8" id="KW-0547">Nucleotide-binding</keyword>
<gene>
    <name evidence="8" type="primary">tilS</name>
    <name evidence="10" type="ORF">HNQ44_003369</name>
</gene>
<dbReference type="NCBIfam" id="TIGR02433">
    <property type="entry name" value="lysidine_TilS_C"/>
    <property type="match status" value="1"/>
</dbReference>
<name>A0A7W8CWV5_9BACL</name>
<keyword evidence="4 8" id="KW-0819">tRNA processing</keyword>
<sequence>METYEKKMAAFIKKHQLLVPGEQVLVGCSGGIDSLVLVHFLKMNEQAFGVAVSAVHVDHMLRGEESRMDRSFTEETCRHWKVSCFSRSIPIPAILETAGGNKQQVCRDERYAYFKEVMAAEKAQKFATAHHADDQLETVLMAGLRGSLQSGLFGMPLRRPFGEGELIRPQFAVTKDEIADYARRHGIVHREDSSNAEPIYTRNRVREAIVPLLKKEEPSVSDHFVELAETLQEDQRFLDGLAREQVDGMVRWTDGRLCLSAESFRSGALALQKRMVLILLNYLYNGQQVSITKQLAEQVQNAMQVSAGTVFLHLPHNYMMTRQYDAVFFSRQPVHPATAIDAMPITGDWSERVNGFRYKKVPLLQVEKEENAVFWYFAASKHDRMFIRSRKPGDRIKLAGMQQPKKVSRLMIDEKVPVCERENWPVIATEKDEVLLIPGLRPSSLFSREPRAGDDWVLIEHHEKTQKAD</sequence>
<dbReference type="InterPro" id="IPR012094">
    <property type="entry name" value="tRNA_Ile_lys_synt"/>
</dbReference>
<dbReference type="SUPFAM" id="SSF52402">
    <property type="entry name" value="Adenine nucleotide alpha hydrolases-like"/>
    <property type="match status" value="1"/>
</dbReference>
<dbReference type="GO" id="GO:0006400">
    <property type="term" value="P:tRNA modification"/>
    <property type="evidence" value="ECO:0007669"/>
    <property type="project" value="UniProtKB-UniRule"/>
</dbReference>
<dbReference type="NCBIfam" id="TIGR02432">
    <property type="entry name" value="lysidine_TilS_N"/>
    <property type="match status" value="1"/>
</dbReference>
<dbReference type="GO" id="GO:0032267">
    <property type="term" value="F:tRNA(Ile)-lysidine synthase activity"/>
    <property type="evidence" value="ECO:0007669"/>
    <property type="project" value="UniProtKB-EC"/>
</dbReference>